<evidence type="ECO:0000313" key="1">
    <source>
        <dbReference type="EMBL" id="OXA45914.1"/>
    </source>
</evidence>
<dbReference type="EMBL" id="LNIX01000016">
    <property type="protein sequence ID" value="OXA45914.1"/>
    <property type="molecule type" value="Genomic_DNA"/>
</dbReference>
<accession>A0A226DM25</accession>
<comment type="caution">
    <text evidence="1">The sequence shown here is derived from an EMBL/GenBank/DDBJ whole genome shotgun (WGS) entry which is preliminary data.</text>
</comment>
<name>A0A226DM25_FOLCA</name>
<keyword evidence="2" id="KW-1185">Reference proteome</keyword>
<gene>
    <name evidence="1" type="ORF">Fcan01_18991</name>
</gene>
<evidence type="ECO:0000313" key="2">
    <source>
        <dbReference type="Proteomes" id="UP000198287"/>
    </source>
</evidence>
<proteinExistence type="predicted"/>
<organism evidence="1 2">
    <name type="scientific">Folsomia candida</name>
    <name type="common">Springtail</name>
    <dbReference type="NCBI Taxonomy" id="158441"/>
    <lineage>
        <taxon>Eukaryota</taxon>
        <taxon>Metazoa</taxon>
        <taxon>Ecdysozoa</taxon>
        <taxon>Arthropoda</taxon>
        <taxon>Hexapoda</taxon>
        <taxon>Collembola</taxon>
        <taxon>Entomobryomorpha</taxon>
        <taxon>Isotomoidea</taxon>
        <taxon>Isotomidae</taxon>
        <taxon>Proisotominae</taxon>
        <taxon>Folsomia</taxon>
    </lineage>
</organism>
<sequence length="254" mass="28556">MKYHMPGFFKIKFDADDHTPWGAKLVGDLLSNKPDFTEDILVIIPPKGKKSVGVDQLLSLTKRSPPQCLDLHRLGIYARLHGLPTELKSPLLKKFRDKDSSKHEKLVLAQILKYCAKKESTEPFLSTTEVSNLLQSLETTNSTPTINDDPYDPDLFFNLGTSQSRCGLKKGSIVSTNNIGDREPLTPLFDDYYRDYDNEHYGPIQIITFIITQIVDRTRVAAGNGSGTRYPHTRTILAGTRYLRVARTTRTGNG</sequence>
<dbReference type="AlphaFoldDB" id="A0A226DM25"/>
<reference evidence="1 2" key="1">
    <citation type="submission" date="2015-12" db="EMBL/GenBank/DDBJ databases">
        <title>The genome of Folsomia candida.</title>
        <authorList>
            <person name="Faddeeva A."/>
            <person name="Derks M.F."/>
            <person name="Anvar Y."/>
            <person name="Smit S."/>
            <person name="Van Straalen N."/>
            <person name="Roelofs D."/>
        </authorList>
    </citation>
    <scope>NUCLEOTIDE SEQUENCE [LARGE SCALE GENOMIC DNA]</scope>
    <source>
        <strain evidence="1 2">VU population</strain>
        <tissue evidence="1">Whole body</tissue>
    </source>
</reference>
<protein>
    <submittedName>
        <fullName evidence="1">Uncharacterized protein</fullName>
    </submittedName>
</protein>
<dbReference type="Proteomes" id="UP000198287">
    <property type="component" value="Unassembled WGS sequence"/>
</dbReference>